<dbReference type="AlphaFoldDB" id="A0A0C2D0H9"/>
<evidence type="ECO:0000313" key="1">
    <source>
        <dbReference type="EMBL" id="KIG16711.1"/>
    </source>
</evidence>
<comment type="caution">
    <text evidence="1">The sequence shown here is derived from an EMBL/GenBank/DDBJ whole genome shotgun (WGS) entry which is preliminary data.</text>
</comment>
<dbReference type="EMBL" id="JMCC02000033">
    <property type="protein sequence ID" value="KIG16711.1"/>
    <property type="molecule type" value="Genomic_DNA"/>
</dbReference>
<name>A0A0C2D0H9_9BACT</name>
<accession>A0A0C2D0H9</accession>
<evidence type="ECO:0000313" key="2">
    <source>
        <dbReference type="Proteomes" id="UP000031599"/>
    </source>
</evidence>
<reference evidence="1 2" key="1">
    <citation type="submission" date="2014-12" db="EMBL/GenBank/DDBJ databases">
        <title>Genome assembly of Enhygromyxa salina DSM 15201.</title>
        <authorList>
            <person name="Sharma G."/>
            <person name="Subramanian S."/>
        </authorList>
    </citation>
    <scope>NUCLEOTIDE SEQUENCE [LARGE SCALE GENOMIC DNA]</scope>
    <source>
        <strain evidence="1 2">DSM 15201</strain>
    </source>
</reference>
<gene>
    <name evidence="1" type="ORF">DB30_04184</name>
</gene>
<proteinExistence type="predicted"/>
<organism evidence="1 2">
    <name type="scientific">Enhygromyxa salina</name>
    <dbReference type="NCBI Taxonomy" id="215803"/>
    <lineage>
        <taxon>Bacteria</taxon>
        <taxon>Pseudomonadati</taxon>
        <taxon>Myxococcota</taxon>
        <taxon>Polyangia</taxon>
        <taxon>Nannocystales</taxon>
        <taxon>Nannocystaceae</taxon>
        <taxon>Enhygromyxa</taxon>
    </lineage>
</organism>
<protein>
    <submittedName>
        <fullName evidence="1">Uncharacterized protein</fullName>
    </submittedName>
</protein>
<dbReference type="Proteomes" id="UP000031599">
    <property type="component" value="Unassembled WGS sequence"/>
</dbReference>
<sequence length="84" mass="8619">MVLLQEKPNGVWLGAVIESNPANPVFTFSEPNIANRAGVNIGSGIRLPVAAIPAARVGDKRGAVAEITVLKIEIAIATAMSPGS</sequence>